<evidence type="ECO:0000256" key="6">
    <source>
        <dbReference type="ARBA" id="ARBA00023141"/>
    </source>
</evidence>
<dbReference type="EMBL" id="JBHRSL010000002">
    <property type="protein sequence ID" value="MFC3051086.1"/>
    <property type="molecule type" value="Genomic_DNA"/>
</dbReference>
<keyword evidence="3 8" id="KW-0028">Amino-acid biosynthesis</keyword>
<evidence type="ECO:0000256" key="3">
    <source>
        <dbReference type="ARBA" id="ARBA00022605"/>
    </source>
</evidence>
<evidence type="ECO:0000256" key="5">
    <source>
        <dbReference type="ARBA" id="ARBA00022822"/>
    </source>
</evidence>
<dbReference type="InterPro" id="IPR011060">
    <property type="entry name" value="RibuloseP-bd_barrel"/>
</dbReference>
<keyword evidence="4 8" id="KW-0210">Decarboxylase</keyword>
<comment type="similarity">
    <text evidence="8">Belongs to the TrpC family.</text>
</comment>
<sequence>MRDILAEICDKKREHVADMKKVFSLPDLEAKAKAASPARSFISALKTKISAGHYGFICEIKKASPSKGLIRPQDFEPAALAAAYERGGAACLSVLTDIPYFQGNDGYLVEARSAVSIPVLRKDFMVDPYQVVEARALGADCILLIMAALDDSLAAELEDSAHHYGMDVLIEVHNQEELNRALKLKSPLVGVNNRNLKTMHVSLENTLSLVPQMPEGKIAVAESGLASVSDLEQCEAAGANCFLIGETFMRQSDVEQAVKNFQKG</sequence>
<dbReference type="InterPro" id="IPR013785">
    <property type="entry name" value="Aldolase_TIM"/>
</dbReference>
<evidence type="ECO:0000256" key="7">
    <source>
        <dbReference type="ARBA" id="ARBA00023239"/>
    </source>
</evidence>
<dbReference type="NCBIfam" id="NF001373">
    <property type="entry name" value="PRK00278.1-6"/>
    <property type="match status" value="1"/>
</dbReference>
<dbReference type="Gene3D" id="3.20.20.70">
    <property type="entry name" value="Aldolase class I"/>
    <property type="match status" value="1"/>
</dbReference>
<dbReference type="GO" id="GO:0004425">
    <property type="term" value="F:indole-3-glycerol-phosphate synthase activity"/>
    <property type="evidence" value="ECO:0007669"/>
    <property type="project" value="UniProtKB-EC"/>
</dbReference>
<evidence type="ECO:0000256" key="4">
    <source>
        <dbReference type="ARBA" id="ARBA00022793"/>
    </source>
</evidence>
<keyword evidence="7 8" id="KW-0456">Lyase</keyword>
<dbReference type="PANTHER" id="PTHR22854">
    <property type="entry name" value="TRYPTOPHAN BIOSYNTHESIS PROTEIN"/>
    <property type="match status" value="1"/>
</dbReference>
<dbReference type="RefSeq" id="WP_194212060.1">
    <property type="nucleotide sequence ID" value="NZ_CP061205.1"/>
</dbReference>
<dbReference type="InterPro" id="IPR001468">
    <property type="entry name" value="Indole-3-GlycerolPSynthase_CS"/>
</dbReference>
<name>A0ABV7D2P4_9PROT</name>
<dbReference type="InterPro" id="IPR045186">
    <property type="entry name" value="Indole-3-glycerol_P_synth"/>
</dbReference>
<dbReference type="Pfam" id="PF00218">
    <property type="entry name" value="IGPS"/>
    <property type="match status" value="1"/>
</dbReference>
<dbReference type="InterPro" id="IPR013798">
    <property type="entry name" value="Indole-3-glycerol_P_synth_dom"/>
</dbReference>
<dbReference type="NCBIfam" id="NF001377">
    <property type="entry name" value="PRK00278.2-4"/>
    <property type="match status" value="1"/>
</dbReference>
<dbReference type="SUPFAM" id="SSF51366">
    <property type="entry name" value="Ribulose-phoshate binding barrel"/>
    <property type="match status" value="1"/>
</dbReference>
<keyword evidence="6 8" id="KW-0057">Aromatic amino acid biosynthesis</keyword>
<feature type="domain" description="Indole-3-glycerol phosphate synthase" evidence="9">
    <location>
        <begin position="5"/>
        <end position="260"/>
    </location>
</feature>
<keyword evidence="5 8" id="KW-0822">Tryptophan biosynthesis</keyword>
<dbReference type="Proteomes" id="UP001595444">
    <property type="component" value="Unassembled WGS sequence"/>
</dbReference>
<accession>A0ABV7D2P4</accession>
<comment type="caution">
    <text evidence="10">The sequence shown here is derived from an EMBL/GenBank/DDBJ whole genome shotgun (WGS) entry which is preliminary data.</text>
</comment>
<dbReference type="CDD" id="cd00331">
    <property type="entry name" value="IGPS"/>
    <property type="match status" value="1"/>
</dbReference>
<evidence type="ECO:0000256" key="1">
    <source>
        <dbReference type="ARBA" id="ARBA00001633"/>
    </source>
</evidence>
<dbReference type="PROSITE" id="PS00614">
    <property type="entry name" value="IGPS"/>
    <property type="match status" value="1"/>
</dbReference>
<dbReference type="HAMAP" id="MF_00134_B">
    <property type="entry name" value="IGPS_B"/>
    <property type="match status" value="1"/>
</dbReference>
<evidence type="ECO:0000313" key="10">
    <source>
        <dbReference type="EMBL" id="MFC3051086.1"/>
    </source>
</evidence>
<evidence type="ECO:0000256" key="2">
    <source>
        <dbReference type="ARBA" id="ARBA00004696"/>
    </source>
</evidence>
<comment type="catalytic activity">
    <reaction evidence="1 8">
        <text>1-(2-carboxyphenylamino)-1-deoxy-D-ribulose 5-phosphate + H(+) = (1S,2R)-1-C-(indol-3-yl)glycerol 3-phosphate + CO2 + H2O</text>
        <dbReference type="Rhea" id="RHEA:23476"/>
        <dbReference type="ChEBI" id="CHEBI:15377"/>
        <dbReference type="ChEBI" id="CHEBI:15378"/>
        <dbReference type="ChEBI" id="CHEBI:16526"/>
        <dbReference type="ChEBI" id="CHEBI:58613"/>
        <dbReference type="ChEBI" id="CHEBI:58866"/>
        <dbReference type="EC" id="4.1.1.48"/>
    </reaction>
</comment>
<evidence type="ECO:0000256" key="8">
    <source>
        <dbReference type="HAMAP-Rule" id="MF_00134"/>
    </source>
</evidence>
<reference evidence="11" key="1">
    <citation type="journal article" date="2019" name="Int. J. Syst. Evol. Microbiol.">
        <title>The Global Catalogue of Microorganisms (GCM) 10K type strain sequencing project: providing services to taxonomists for standard genome sequencing and annotation.</title>
        <authorList>
            <consortium name="The Broad Institute Genomics Platform"/>
            <consortium name="The Broad Institute Genome Sequencing Center for Infectious Disease"/>
            <person name="Wu L."/>
            <person name="Ma J."/>
        </authorList>
    </citation>
    <scope>NUCLEOTIDE SEQUENCE [LARGE SCALE GENOMIC DNA]</scope>
    <source>
        <strain evidence="11">KCTC 62164</strain>
    </source>
</reference>
<gene>
    <name evidence="8 10" type="primary">trpC</name>
    <name evidence="10" type="ORF">ACFOKA_04110</name>
</gene>
<organism evidence="10 11">
    <name type="scientific">Kordiimonas pumila</name>
    <dbReference type="NCBI Taxonomy" id="2161677"/>
    <lineage>
        <taxon>Bacteria</taxon>
        <taxon>Pseudomonadati</taxon>
        <taxon>Pseudomonadota</taxon>
        <taxon>Alphaproteobacteria</taxon>
        <taxon>Kordiimonadales</taxon>
        <taxon>Kordiimonadaceae</taxon>
        <taxon>Kordiimonas</taxon>
    </lineage>
</organism>
<protein>
    <recommendedName>
        <fullName evidence="8">Indole-3-glycerol phosphate synthase</fullName>
        <shortName evidence="8">IGPS</shortName>
        <ecNumber evidence="8">4.1.1.48</ecNumber>
    </recommendedName>
</protein>
<evidence type="ECO:0000259" key="9">
    <source>
        <dbReference type="Pfam" id="PF00218"/>
    </source>
</evidence>
<dbReference type="NCBIfam" id="NF001370">
    <property type="entry name" value="PRK00278.1-2"/>
    <property type="match status" value="1"/>
</dbReference>
<evidence type="ECO:0000313" key="11">
    <source>
        <dbReference type="Proteomes" id="UP001595444"/>
    </source>
</evidence>
<dbReference type="PANTHER" id="PTHR22854:SF2">
    <property type="entry name" value="INDOLE-3-GLYCEROL-PHOSPHATE SYNTHASE"/>
    <property type="match status" value="1"/>
</dbReference>
<keyword evidence="11" id="KW-1185">Reference proteome</keyword>
<comment type="pathway">
    <text evidence="2 8">Amino-acid biosynthesis; L-tryptophan biosynthesis; L-tryptophan from chorismate: step 4/5.</text>
</comment>
<dbReference type="EC" id="4.1.1.48" evidence="8"/>
<proteinExistence type="inferred from homology"/>